<dbReference type="PANTHER" id="PTHR28498:SF1">
    <property type="entry name" value="ZINC FINGER SWIM DOMAIN-CONTAINING PROTEIN 7"/>
    <property type="match status" value="1"/>
</dbReference>
<keyword evidence="2" id="KW-0472">Membrane</keyword>
<dbReference type="AlphaFoldDB" id="A0A2P6VGV3"/>
<reference evidence="4 5" key="1">
    <citation type="journal article" date="2018" name="Plant J.">
        <title>Genome sequences of Chlorella sorokiniana UTEX 1602 and Micractinium conductrix SAG 241.80: implications to maltose excretion by a green alga.</title>
        <authorList>
            <person name="Arriola M.B."/>
            <person name="Velmurugan N."/>
            <person name="Zhang Y."/>
            <person name="Plunkett M.H."/>
            <person name="Hondzo H."/>
            <person name="Barney B.M."/>
        </authorList>
    </citation>
    <scope>NUCLEOTIDE SEQUENCE [LARGE SCALE GENOMIC DNA]</scope>
    <source>
        <strain evidence="4 5">SAG 241.80</strain>
    </source>
</reference>
<accession>A0A2P6VGV3</accession>
<sequence length="280" mass="30319">MQRGSVELLGSELLASVAAAGSATDEQLSALHFLFDTHVAKALQIVDQGGVWCFVGAGSGRRVFKVQGQSAEAYVVFPGHYCSCQAFFFDVVSKEDAVTCKHQLAARLADALGKARVQTQHCLPSCMARLAARALAAAALGSFRDVDEDEGTVDRAGSLGDSGGAAADLQADLLLAAQEQLVQEQQRAEQHDTVNAFHAHLQHAHSGRRAGSAAGIIWLLILLHLAFIGYWSWIWWRQRRQREAGSGRKPCAPQKVNCVYDWTPVIPQLPNIQLAKTAQH</sequence>
<dbReference type="GO" id="GO:0097196">
    <property type="term" value="C:Shu complex"/>
    <property type="evidence" value="ECO:0007669"/>
    <property type="project" value="TreeGrafter"/>
</dbReference>
<organism evidence="4 5">
    <name type="scientific">Micractinium conductrix</name>
    <dbReference type="NCBI Taxonomy" id="554055"/>
    <lineage>
        <taxon>Eukaryota</taxon>
        <taxon>Viridiplantae</taxon>
        <taxon>Chlorophyta</taxon>
        <taxon>core chlorophytes</taxon>
        <taxon>Trebouxiophyceae</taxon>
        <taxon>Chlorellales</taxon>
        <taxon>Chlorellaceae</taxon>
        <taxon>Chlorella clade</taxon>
        <taxon>Micractinium</taxon>
    </lineage>
</organism>
<name>A0A2P6VGV3_9CHLO</name>
<evidence type="ECO:0000259" key="3">
    <source>
        <dbReference type="PROSITE" id="PS50966"/>
    </source>
</evidence>
<feature type="transmembrane region" description="Helical" evidence="2">
    <location>
        <begin position="216"/>
        <end position="236"/>
    </location>
</feature>
<dbReference type="EMBL" id="LHPF02000007">
    <property type="protein sequence ID" value="PSC73313.1"/>
    <property type="molecule type" value="Genomic_DNA"/>
</dbReference>
<keyword evidence="1" id="KW-0862">Zinc</keyword>
<dbReference type="GO" id="GO:0008270">
    <property type="term" value="F:zinc ion binding"/>
    <property type="evidence" value="ECO:0007669"/>
    <property type="project" value="UniProtKB-KW"/>
</dbReference>
<dbReference type="InterPro" id="IPR007527">
    <property type="entry name" value="Znf_SWIM"/>
</dbReference>
<gene>
    <name evidence="4" type="ORF">C2E20_3526</name>
</gene>
<keyword evidence="2" id="KW-1133">Transmembrane helix</keyword>
<comment type="caution">
    <text evidence="4">The sequence shown here is derived from an EMBL/GenBank/DDBJ whole genome shotgun (WGS) entry which is preliminary data.</text>
</comment>
<dbReference type="OrthoDB" id="337581at2759"/>
<keyword evidence="2" id="KW-0812">Transmembrane</keyword>
<dbReference type="Proteomes" id="UP000239649">
    <property type="component" value="Unassembled WGS sequence"/>
</dbReference>
<keyword evidence="1" id="KW-0863">Zinc-finger</keyword>
<keyword evidence="1" id="KW-0479">Metal-binding</keyword>
<evidence type="ECO:0000313" key="5">
    <source>
        <dbReference type="Proteomes" id="UP000239649"/>
    </source>
</evidence>
<protein>
    <submittedName>
        <fullName evidence="4">Zinc finger SWIM domain-containing 7</fullName>
    </submittedName>
</protein>
<evidence type="ECO:0000313" key="4">
    <source>
        <dbReference type="EMBL" id="PSC73313.1"/>
    </source>
</evidence>
<proteinExistence type="predicted"/>
<evidence type="ECO:0000256" key="1">
    <source>
        <dbReference type="PROSITE-ProRule" id="PRU00325"/>
    </source>
</evidence>
<dbReference type="PROSITE" id="PS50966">
    <property type="entry name" value="ZF_SWIM"/>
    <property type="match status" value="1"/>
</dbReference>
<feature type="domain" description="SWIM-type" evidence="3">
    <location>
        <begin position="64"/>
        <end position="111"/>
    </location>
</feature>
<evidence type="ECO:0000256" key="2">
    <source>
        <dbReference type="SAM" id="Phobius"/>
    </source>
</evidence>
<dbReference type="PANTHER" id="PTHR28498">
    <property type="entry name" value="ZINC FINGER SWIM DOMAIN-CONTAINING PROTEIN 7"/>
    <property type="match status" value="1"/>
</dbReference>
<dbReference type="GO" id="GO:0000724">
    <property type="term" value="P:double-strand break repair via homologous recombination"/>
    <property type="evidence" value="ECO:0007669"/>
    <property type="project" value="TreeGrafter"/>
</dbReference>
<keyword evidence="5" id="KW-1185">Reference proteome</keyword>